<evidence type="ECO:0000259" key="2">
    <source>
        <dbReference type="Pfam" id="PF02517"/>
    </source>
</evidence>
<evidence type="ECO:0000256" key="1">
    <source>
        <dbReference type="SAM" id="Phobius"/>
    </source>
</evidence>
<dbReference type="GO" id="GO:0008233">
    <property type="term" value="F:peptidase activity"/>
    <property type="evidence" value="ECO:0007669"/>
    <property type="project" value="UniProtKB-KW"/>
</dbReference>
<keyword evidence="1" id="KW-1133">Transmembrane helix</keyword>
<dbReference type="RefSeq" id="WP_307340578.1">
    <property type="nucleotide sequence ID" value="NZ_JAUSUD010000007.1"/>
</dbReference>
<organism evidence="3 4">
    <name type="scientific">Metabacillus malikii</name>
    <dbReference type="NCBI Taxonomy" id="1504265"/>
    <lineage>
        <taxon>Bacteria</taxon>
        <taxon>Bacillati</taxon>
        <taxon>Bacillota</taxon>
        <taxon>Bacilli</taxon>
        <taxon>Bacillales</taxon>
        <taxon>Bacillaceae</taxon>
        <taxon>Metabacillus</taxon>
    </lineage>
</organism>
<dbReference type="InterPro" id="IPR052710">
    <property type="entry name" value="CAAX_protease"/>
</dbReference>
<evidence type="ECO:0000313" key="4">
    <source>
        <dbReference type="Proteomes" id="UP001234495"/>
    </source>
</evidence>
<dbReference type="Pfam" id="PF02517">
    <property type="entry name" value="Rce1-like"/>
    <property type="match status" value="1"/>
</dbReference>
<dbReference type="Proteomes" id="UP001234495">
    <property type="component" value="Unassembled WGS sequence"/>
</dbReference>
<keyword evidence="1" id="KW-0472">Membrane</keyword>
<feature type="domain" description="CAAX prenyl protease 2/Lysostaphin resistance protein A-like" evidence="2">
    <location>
        <begin position="95"/>
        <end position="185"/>
    </location>
</feature>
<dbReference type="PANTHER" id="PTHR36435">
    <property type="entry name" value="SLR1288 PROTEIN"/>
    <property type="match status" value="1"/>
</dbReference>
<dbReference type="InterPro" id="IPR003675">
    <property type="entry name" value="Rce1/LyrA-like_dom"/>
</dbReference>
<name>A0ABT9ZEP9_9BACI</name>
<feature type="transmembrane region" description="Helical" evidence="1">
    <location>
        <begin position="149"/>
        <end position="166"/>
    </location>
</feature>
<feature type="transmembrane region" description="Helical" evidence="1">
    <location>
        <begin position="51"/>
        <end position="76"/>
    </location>
</feature>
<accession>A0ABT9ZEP9</accession>
<dbReference type="EMBL" id="JAUSUD010000007">
    <property type="protein sequence ID" value="MDQ0230741.1"/>
    <property type="molecule type" value="Genomic_DNA"/>
</dbReference>
<gene>
    <name evidence="3" type="ORF">J2S19_001997</name>
</gene>
<proteinExistence type="predicted"/>
<keyword evidence="3" id="KW-0378">Hydrolase</keyword>
<reference evidence="3 4" key="1">
    <citation type="submission" date="2023-07" db="EMBL/GenBank/DDBJ databases">
        <title>Genomic Encyclopedia of Type Strains, Phase IV (KMG-IV): sequencing the most valuable type-strain genomes for metagenomic binning, comparative biology and taxonomic classification.</title>
        <authorList>
            <person name="Goeker M."/>
        </authorList>
    </citation>
    <scope>NUCLEOTIDE SEQUENCE [LARGE SCALE GENOMIC DNA]</scope>
    <source>
        <strain evidence="3 4">DSM 29005</strain>
    </source>
</reference>
<keyword evidence="4" id="KW-1185">Reference proteome</keyword>
<keyword evidence="1" id="KW-0812">Transmembrane</keyword>
<feature type="transmembrane region" description="Helical" evidence="1">
    <location>
        <begin position="9"/>
        <end position="29"/>
    </location>
</feature>
<dbReference type="PANTHER" id="PTHR36435:SF1">
    <property type="entry name" value="CAAX AMINO TERMINAL PROTEASE FAMILY PROTEIN"/>
    <property type="match status" value="1"/>
</dbReference>
<keyword evidence="3" id="KW-0645">Protease</keyword>
<sequence>MEKEPTTKILVIFSSFIFGIIGFIILFFWKKSDMFLYLHQVFTFTSIGNDLLIGFIYSFMLSIVLVILLLLGKLYYPHTKGVIHLVDMLKDKPSNVLLVTCFPAVFEEFFFRAVLLGLLLTVTNPVIAILISSFVFVLAHLSDQYHGQYYLLTYLFLIGILTSVSFVIQETIWPAMIIHGLSNFMTSILTRKNIIPIKAN</sequence>
<evidence type="ECO:0000313" key="3">
    <source>
        <dbReference type="EMBL" id="MDQ0230741.1"/>
    </source>
</evidence>
<dbReference type="GO" id="GO:0006508">
    <property type="term" value="P:proteolysis"/>
    <property type="evidence" value="ECO:0007669"/>
    <property type="project" value="UniProtKB-KW"/>
</dbReference>
<protein>
    <submittedName>
        <fullName evidence="3">Membrane protease YdiL (CAAX protease family)</fullName>
    </submittedName>
</protein>
<comment type="caution">
    <text evidence="3">The sequence shown here is derived from an EMBL/GenBank/DDBJ whole genome shotgun (WGS) entry which is preliminary data.</text>
</comment>